<feature type="transmembrane region" description="Helical" evidence="1">
    <location>
        <begin position="191"/>
        <end position="209"/>
    </location>
</feature>
<feature type="transmembrane region" description="Helical" evidence="1">
    <location>
        <begin position="83"/>
        <end position="103"/>
    </location>
</feature>
<evidence type="ECO:0000256" key="1">
    <source>
        <dbReference type="SAM" id="Phobius"/>
    </source>
</evidence>
<name>A0A1M5NRE2_9BACI</name>
<protein>
    <submittedName>
        <fullName evidence="2">Uncharacterized protein</fullName>
    </submittedName>
</protein>
<dbReference type="OrthoDB" id="2223732at2"/>
<feature type="transmembrane region" description="Helical" evidence="1">
    <location>
        <begin position="37"/>
        <end position="63"/>
    </location>
</feature>
<proteinExistence type="predicted"/>
<dbReference type="EMBL" id="FQXD01000002">
    <property type="protein sequence ID" value="SHG92112.1"/>
    <property type="molecule type" value="Genomic_DNA"/>
</dbReference>
<keyword evidence="3" id="KW-1185">Reference proteome</keyword>
<sequence>MKQNIFKGSFSQVEGAVSESFAKNSINMVKRFKTIKAIAFIVFFIGLGSYAYYGLSVFMINNMDRGTIPLDVNNEFIPVFSSIWYMHIQAMLVLVAALAAYIYREKNNIKGVFIYNVFLTIAMLLFFTFSFKLAQLIVNNFYLRMTYTILFVISYLYVFFRSYQNAKEMVYGTKKKRSEFVEWFSQNRKNVTSILFGVGGLYYLTKVIFSEANDLETKIMGSLIDFAPLAVCLASLLFLYFNSVAIRSYYLYKYMDKFRQKFGVAEAEWYGQKYKP</sequence>
<keyword evidence="1" id="KW-0472">Membrane</keyword>
<feature type="transmembrane region" description="Helical" evidence="1">
    <location>
        <begin position="229"/>
        <end position="252"/>
    </location>
</feature>
<keyword evidence="1" id="KW-1133">Transmembrane helix</keyword>
<evidence type="ECO:0000313" key="3">
    <source>
        <dbReference type="Proteomes" id="UP000184079"/>
    </source>
</evidence>
<accession>A0A1M5NRE2</accession>
<keyword evidence="1" id="KW-0812">Transmembrane</keyword>
<organism evidence="2 3">
    <name type="scientific">Virgibacillus chiguensis</name>
    <dbReference type="NCBI Taxonomy" id="411959"/>
    <lineage>
        <taxon>Bacteria</taxon>
        <taxon>Bacillati</taxon>
        <taxon>Bacillota</taxon>
        <taxon>Bacilli</taxon>
        <taxon>Bacillales</taxon>
        <taxon>Bacillaceae</taxon>
        <taxon>Virgibacillus</taxon>
    </lineage>
</organism>
<dbReference type="RefSeq" id="WP_073005524.1">
    <property type="nucleotide sequence ID" value="NZ_FQXD01000002.1"/>
</dbReference>
<feature type="transmembrane region" description="Helical" evidence="1">
    <location>
        <begin position="112"/>
        <end position="129"/>
    </location>
</feature>
<dbReference type="AlphaFoldDB" id="A0A1M5NRE2"/>
<evidence type="ECO:0000313" key="2">
    <source>
        <dbReference type="EMBL" id="SHG92112.1"/>
    </source>
</evidence>
<reference evidence="3" key="1">
    <citation type="submission" date="2016-11" db="EMBL/GenBank/DDBJ databases">
        <authorList>
            <person name="Varghese N."/>
            <person name="Submissions S."/>
        </authorList>
    </citation>
    <scope>NUCLEOTIDE SEQUENCE [LARGE SCALE GENOMIC DNA]</scope>
    <source>
        <strain evidence="3">CGMCC 1.6496</strain>
    </source>
</reference>
<feature type="transmembrane region" description="Helical" evidence="1">
    <location>
        <begin position="141"/>
        <end position="160"/>
    </location>
</feature>
<dbReference type="Proteomes" id="UP000184079">
    <property type="component" value="Unassembled WGS sequence"/>
</dbReference>
<gene>
    <name evidence="2" type="ORF">SAMN05421807_102319</name>
</gene>